<evidence type="ECO:0000259" key="4">
    <source>
        <dbReference type="PROSITE" id="PS51659"/>
    </source>
</evidence>
<keyword evidence="2 3" id="KW-0808">Transferase</keyword>
<comment type="similarity">
    <text evidence="3">Belongs to the glycosyltransferase 23 family.</text>
</comment>
<keyword evidence="6" id="KW-1185">Reference proteome</keyword>
<comment type="caution">
    <text evidence="3">Lacks conserved residue(s) required for the propagation of feature annotation.</text>
</comment>
<organism evidence="5 6">
    <name type="scientific">Dibothriocephalus latus</name>
    <name type="common">Fish tapeworm</name>
    <name type="synonym">Diphyllobothrium latum</name>
    <dbReference type="NCBI Taxonomy" id="60516"/>
    <lineage>
        <taxon>Eukaryota</taxon>
        <taxon>Metazoa</taxon>
        <taxon>Spiralia</taxon>
        <taxon>Lophotrochozoa</taxon>
        <taxon>Platyhelminthes</taxon>
        <taxon>Cestoda</taxon>
        <taxon>Eucestoda</taxon>
        <taxon>Diphyllobothriidea</taxon>
        <taxon>Diphyllobothriidae</taxon>
        <taxon>Dibothriocephalus</taxon>
    </lineage>
</organism>
<feature type="domain" description="GT23" evidence="4">
    <location>
        <begin position="1"/>
        <end position="122"/>
    </location>
</feature>
<dbReference type="InterPro" id="IPR045573">
    <property type="entry name" value="Fut8_N_cat"/>
</dbReference>
<evidence type="ECO:0000256" key="2">
    <source>
        <dbReference type="ARBA" id="ARBA00022679"/>
    </source>
</evidence>
<dbReference type="GO" id="GO:0046921">
    <property type="term" value="F:alpha-(1-&gt;6)-fucosyltransferase activity"/>
    <property type="evidence" value="ECO:0007669"/>
    <property type="project" value="TreeGrafter"/>
</dbReference>
<dbReference type="PANTHER" id="PTHR13132:SF29">
    <property type="entry name" value="ALPHA-(1,6)-FUCOSYLTRANSFERASE"/>
    <property type="match status" value="1"/>
</dbReference>
<name>A0A3P7P3M6_DIBLA</name>
<proteinExistence type="inferred from homology"/>
<dbReference type="EMBL" id="UYRU01061577">
    <property type="protein sequence ID" value="VDN15149.1"/>
    <property type="molecule type" value="Genomic_DNA"/>
</dbReference>
<evidence type="ECO:0000256" key="1">
    <source>
        <dbReference type="ARBA" id="ARBA00022676"/>
    </source>
</evidence>
<keyword evidence="1 3" id="KW-0328">Glycosyltransferase</keyword>
<dbReference type="OrthoDB" id="6435034at2759"/>
<reference evidence="5 6" key="1">
    <citation type="submission" date="2018-11" db="EMBL/GenBank/DDBJ databases">
        <authorList>
            <consortium name="Pathogen Informatics"/>
        </authorList>
    </citation>
    <scope>NUCLEOTIDE SEQUENCE [LARGE SCALE GENOMIC DNA]</scope>
</reference>
<evidence type="ECO:0000256" key="3">
    <source>
        <dbReference type="PROSITE-ProRule" id="PRU00992"/>
    </source>
</evidence>
<sequence length="194" mass="22307">MVHVTRFFDLREVQFQLETGTANAPTWSKKRLVYLASDDPSVFTEAREQYTDYIFLGDQKKAKPWRDSTEDTLFAIMTDILALAKSDFLVCTASSNVCRLAYELMLAQQPANDDATFNFQSVDVRFISHRSRQRRWKVIADFKDNNFVLGDLYSLSANSSDGFLRSFCALDGNCHKQLIPAYLLQEIILRYSKS</sequence>
<accession>A0A3P7P3M6</accession>
<gene>
    <name evidence="5" type="ORF">DILT_LOCUS10980</name>
</gene>
<evidence type="ECO:0000313" key="5">
    <source>
        <dbReference type="EMBL" id="VDN15149.1"/>
    </source>
</evidence>
<protein>
    <recommendedName>
        <fullName evidence="4">GT23 domain-containing protein</fullName>
    </recommendedName>
</protein>
<dbReference type="PROSITE" id="PS51659">
    <property type="entry name" value="GT23"/>
    <property type="match status" value="1"/>
</dbReference>
<evidence type="ECO:0000313" key="6">
    <source>
        <dbReference type="Proteomes" id="UP000281553"/>
    </source>
</evidence>
<dbReference type="AlphaFoldDB" id="A0A3P7P3M6"/>
<dbReference type="Proteomes" id="UP000281553">
    <property type="component" value="Unassembled WGS sequence"/>
</dbReference>
<dbReference type="InterPro" id="IPR027350">
    <property type="entry name" value="GT23_dom"/>
</dbReference>
<dbReference type="PANTHER" id="PTHR13132">
    <property type="entry name" value="ALPHA- 1,6 -FUCOSYLTRANSFERASE"/>
    <property type="match status" value="1"/>
</dbReference>
<dbReference type="Pfam" id="PF19745">
    <property type="entry name" value="FUT8_N_cat"/>
    <property type="match status" value="1"/>
</dbReference>
<dbReference type="Gene3D" id="3.40.50.11350">
    <property type="match status" value="1"/>
</dbReference>
<dbReference type="GO" id="GO:0006487">
    <property type="term" value="P:protein N-linked glycosylation"/>
    <property type="evidence" value="ECO:0007669"/>
    <property type="project" value="TreeGrafter"/>
</dbReference>